<keyword evidence="10" id="KW-0472">Membrane</keyword>
<dbReference type="InterPro" id="IPR001967">
    <property type="entry name" value="Peptidase_S11_N"/>
</dbReference>
<evidence type="ECO:0000256" key="2">
    <source>
        <dbReference type="ARBA" id="ARBA00022729"/>
    </source>
</evidence>
<organism evidence="12 13">
    <name type="scientific">Clostridium neonatale</name>
    <dbReference type="NCBI Taxonomy" id="137838"/>
    <lineage>
        <taxon>Bacteria</taxon>
        <taxon>Bacillati</taxon>
        <taxon>Bacillota</taxon>
        <taxon>Clostridia</taxon>
        <taxon>Eubacteriales</taxon>
        <taxon>Clostridiaceae</taxon>
        <taxon>Clostridium</taxon>
    </lineage>
</organism>
<dbReference type="GO" id="GO:0071555">
    <property type="term" value="P:cell wall organization"/>
    <property type="evidence" value="ECO:0007669"/>
    <property type="project" value="UniProtKB-KW"/>
</dbReference>
<comment type="caution">
    <text evidence="12">The sequence shown here is derived from an EMBL/GenBank/DDBJ whole genome shotgun (WGS) entry which is preliminary data.</text>
</comment>
<dbReference type="STRING" id="137838.GCA_001458595_03491"/>
<keyword evidence="6" id="KW-0961">Cell wall biogenesis/degradation</keyword>
<dbReference type="EMBL" id="PDCJ01000001">
    <property type="protein sequence ID" value="PEG32025.1"/>
    <property type="molecule type" value="Genomic_DNA"/>
</dbReference>
<dbReference type="GO" id="GO:0006508">
    <property type="term" value="P:proteolysis"/>
    <property type="evidence" value="ECO:0007669"/>
    <property type="project" value="InterPro"/>
</dbReference>
<feature type="domain" description="Peptidase S11 D-alanyl-D-alanine carboxypeptidase A N-terminal" evidence="11">
    <location>
        <begin position="34"/>
        <end position="264"/>
    </location>
</feature>
<proteinExistence type="inferred from homology"/>
<keyword evidence="10" id="KW-1133">Transmembrane helix</keyword>
<name>A0A2A7MJZ1_9CLOT</name>
<evidence type="ECO:0000256" key="4">
    <source>
        <dbReference type="ARBA" id="ARBA00022960"/>
    </source>
</evidence>
<evidence type="ECO:0000259" key="11">
    <source>
        <dbReference type="Pfam" id="PF00768"/>
    </source>
</evidence>
<evidence type="ECO:0000256" key="9">
    <source>
        <dbReference type="RuleBase" id="RU004016"/>
    </source>
</evidence>
<keyword evidence="10" id="KW-0812">Transmembrane</keyword>
<evidence type="ECO:0000313" key="13">
    <source>
        <dbReference type="Proteomes" id="UP000220840"/>
    </source>
</evidence>
<dbReference type="RefSeq" id="WP_058296173.1">
    <property type="nucleotide sequence ID" value="NZ_CAMRXB010000057.1"/>
</dbReference>
<dbReference type="Pfam" id="PF00768">
    <property type="entry name" value="Peptidase_S11"/>
    <property type="match status" value="1"/>
</dbReference>
<evidence type="ECO:0000256" key="6">
    <source>
        <dbReference type="ARBA" id="ARBA00023316"/>
    </source>
</evidence>
<keyword evidence="2" id="KW-0732">Signal</keyword>
<dbReference type="Gene3D" id="3.40.710.10">
    <property type="entry name" value="DD-peptidase/beta-lactamase superfamily"/>
    <property type="match status" value="1"/>
</dbReference>
<feature type="binding site" evidence="8">
    <location>
        <position position="235"/>
    </location>
    <ligand>
        <name>substrate</name>
    </ligand>
</feature>
<dbReference type="InterPro" id="IPR018044">
    <property type="entry name" value="Peptidase_S11"/>
</dbReference>
<feature type="active site" description="Acyl-ester intermediate" evidence="7">
    <location>
        <position position="69"/>
    </location>
</feature>
<evidence type="ECO:0000256" key="10">
    <source>
        <dbReference type="SAM" id="Phobius"/>
    </source>
</evidence>
<keyword evidence="5" id="KW-0573">Peptidoglycan synthesis</keyword>
<dbReference type="PANTHER" id="PTHR21581">
    <property type="entry name" value="D-ALANYL-D-ALANINE CARBOXYPEPTIDASE"/>
    <property type="match status" value="1"/>
</dbReference>
<evidence type="ECO:0000256" key="8">
    <source>
        <dbReference type="PIRSR" id="PIRSR618044-2"/>
    </source>
</evidence>
<dbReference type="InterPro" id="IPR012338">
    <property type="entry name" value="Beta-lactam/transpept-like"/>
</dbReference>
<dbReference type="Proteomes" id="UP000220840">
    <property type="component" value="Unassembled WGS sequence"/>
</dbReference>
<keyword evidence="12" id="KW-0121">Carboxypeptidase</keyword>
<dbReference type="GO" id="GO:0009002">
    <property type="term" value="F:serine-type D-Ala-D-Ala carboxypeptidase activity"/>
    <property type="evidence" value="ECO:0007669"/>
    <property type="project" value="InterPro"/>
</dbReference>
<evidence type="ECO:0000313" key="12">
    <source>
        <dbReference type="EMBL" id="PEG32025.1"/>
    </source>
</evidence>
<evidence type="ECO:0000256" key="7">
    <source>
        <dbReference type="PIRSR" id="PIRSR618044-1"/>
    </source>
</evidence>
<dbReference type="GO" id="GO:0008360">
    <property type="term" value="P:regulation of cell shape"/>
    <property type="evidence" value="ECO:0007669"/>
    <property type="project" value="UniProtKB-KW"/>
</dbReference>
<comment type="similarity">
    <text evidence="1 9">Belongs to the peptidase S11 family.</text>
</comment>
<keyword evidence="13" id="KW-1185">Reference proteome</keyword>
<evidence type="ECO:0000256" key="3">
    <source>
        <dbReference type="ARBA" id="ARBA00022801"/>
    </source>
</evidence>
<accession>A0A2A7MJZ1</accession>
<keyword evidence="3" id="KW-0378">Hydrolase</keyword>
<dbReference type="PANTHER" id="PTHR21581:SF26">
    <property type="entry name" value="D-ALANYL-D-ALANINE ENDOPEPTIDASE"/>
    <property type="match status" value="1"/>
</dbReference>
<dbReference type="AlphaFoldDB" id="A0A2A7MJZ1"/>
<dbReference type="PRINTS" id="PR00725">
    <property type="entry name" value="DADACBPTASE1"/>
</dbReference>
<dbReference type="SUPFAM" id="SSF56601">
    <property type="entry name" value="beta-lactamase/transpeptidase-like"/>
    <property type="match status" value="1"/>
</dbReference>
<reference evidence="12 13" key="1">
    <citation type="submission" date="2017-10" db="EMBL/GenBank/DDBJ databases">
        <title>Effective Description of Clostridium neonatale sp. nov. linked to necrotizing enterocolitis in neonates and a clarification of species assignable to the genus Clostridium (Prazmowski 1880) emend. Lawson and Rainey 2016.</title>
        <authorList>
            <person name="Bernard K."/>
            <person name="Burdz T."/>
            <person name="Wiebe D."/>
            <person name="Balcewich B."/>
            <person name="Alfa M."/>
            <person name="Bernier A.-M."/>
        </authorList>
    </citation>
    <scope>NUCLEOTIDE SEQUENCE [LARGE SCALE GENOMIC DNA]</scope>
    <source>
        <strain evidence="12 13">LCDC99A005</strain>
    </source>
</reference>
<protein>
    <submittedName>
        <fullName evidence="12">D-alanyl-D-alanine carboxypeptidase</fullName>
    </submittedName>
</protein>
<gene>
    <name evidence="12" type="ORF">CQ394_10075</name>
</gene>
<keyword evidence="4" id="KW-0133">Cell shape</keyword>
<evidence type="ECO:0000256" key="1">
    <source>
        <dbReference type="ARBA" id="ARBA00007164"/>
    </source>
</evidence>
<sequence>MKKNFILKTLVLTLSVSLFSSFGTFNLNTSASAAEAEPSIVAQSAITMDLETGEIIYSKEADAQHYPASTTKLLTGLLLAENKQKSDQLVYTEAAKAQPAYSLDHSFMGGSIKVGDKISADDIMKGLLLFSGNDTAYVISDNVAGDSTKFAEMMNAKAKELGANNSNFVTPNGLHDDNHYTTAYDLSLITKAAFGNEWERSVMELPEASIYINGSKVMLENRNLTLGKNGNIGGKTGYTSLAGGCLATVYERDGRKIVGVVLKSTQVDNEDPTKFNDMDAIMNYSYDVQKEVYKSSGEEVGTASVEYKSFGFFGPKKTVNVPIKLAQDVTYYKNAINDAESKINYSSSNASAWNLIFNKDVQLTYTTRNHSENVAGTVEISLGTILKDNLLLYIGTLVGIIIIISLIFMLKSLSFNRRNRRSSYRRGRRR</sequence>
<feature type="active site" description="Proton acceptor" evidence="7">
    <location>
        <position position="72"/>
    </location>
</feature>
<dbReference type="OrthoDB" id="1701915at2"/>
<dbReference type="GO" id="GO:0009252">
    <property type="term" value="P:peptidoglycan biosynthetic process"/>
    <property type="evidence" value="ECO:0007669"/>
    <property type="project" value="UniProtKB-KW"/>
</dbReference>
<keyword evidence="12" id="KW-0645">Protease</keyword>
<feature type="transmembrane region" description="Helical" evidence="10">
    <location>
        <begin position="390"/>
        <end position="410"/>
    </location>
</feature>
<evidence type="ECO:0000256" key="5">
    <source>
        <dbReference type="ARBA" id="ARBA00022984"/>
    </source>
</evidence>
<feature type="active site" evidence="7">
    <location>
        <position position="131"/>
    </location>
</feature>